<comment type="subunit">
    <text evidence="4 11">Homodimer.</text>
</comment>
<dbReference type="InterPro" id="IPR015422">
    <property type="entry name" value="PyrdxlP-dep_Trfase_small"/>
</dbReference>
<dbReference type="NCBIfam" id="TIGR01141">
    <property type="entry name" value="hisC"/>
    <property type="match status" value="1"/>
</dbReference>
<dbReference type="RefSeq" id="WP_114695274.1">
    <property type="nucleotide sequence ID" value="NZ_QQOH01000002.1"/>
</dbReference>
<dbReference type="Pfam" id="PF00155">
    <property type="entry name" value="Aminotran_1_2"/>
    <property type="match status" value="1"/>
</dbReference>
<evidence type="ECO:0000259" key="12">
    <source>
        <dbReference type="Pfam" id="PF00155"/>
    </source>
</evidence>
<evidence type="ECO:0000256" key="11">
    <source>
        <dbReference type="HAMAP-Rule" id="MF_01023"/>
    </source>
</evidence>
<sequence length="362" mass="40320">MTQASLEQRISKLIRPEVRALHAYQVPPSTGMLKLDAMENPYQWSDATKQAWLDKLADVEINRYPEPQAQGVKDRLRQVMGIPSEYELMLGNGSDEIIQILAMAVAGDDVCVMAPEPSFVMYQMIATFCRIDYVGVPLDSQFDLDLSAMLEQIEARQPALIFLAQPNNPTGNLYSEEKIRRIAEASQGLVIVDEAYTAFTDCDSLSLLGDYDNLVLMRTLSKVGLAGLRLGLLIGKPEWLGEFDKLRLPYNINVLTQASAEFALEHYELFREQTAKLRQARSSLIEALQQLPQLQVWPSEANFVLVRSLEKPAAELHEALKGAGVLVKKLDGGHPALAGCLRINVSTPEENQRLLDALQAQL</sequence>
<evidence type="ECO:0000313" key="14">
    <source>
        <dbReference type="Proteomes" id="UP000253769"/>
    </source>
</evidence>
<comment type="catalytic activity">
    <reaction evidence="10 11">
        <text>L-histidinol phosphate + 2-oxoglutarate = 3-(imidazol-4-yl)-2-oxopropyl phosphate + L-glutamate</text>
        <dbReference type="Rhea" id="RHEA:23744"/>
        <dbReference type="ChEBI" id="CHEBI:16810"/>
        <dbReference type="ChEBI" id="CHEBI:29985"/>
        <dbReference type="ChEBI" id="CHEBI:57766"/>
        <dbReference type="ChEBI" id="CHEBI:57980"/>
        <dbReference type="EC" id="2.6.1.9"/>
    </reaction>
</comment>
<reference evidence="13 14" key="1">
    <citation type="submission" date="2018-07" db="EMBL/GenBank/DDBJ databases">
        <title>Motiliproteus coralliicola sp. nov., a bacterium isolated from Coral.</title>
        <authorList>
            <person name="Wang G."/>
        </authorList>
    </citation>
    <scope>NUCLEOTIDE SEQUENCE [LARGE SCALE GENOMIC DNA]</scope>
    <source>
        <strain evidence="13 14">C34</strain>
    </source>
</reference>
<dbReference type="InterPro" id="IPR015424">
    <property type="entry name" value="PyrdxlP-dep_Trfase"/>
</dbReference>
<proteinExistence type="inferred from homology"/>
<dbReference type="Proteomes" id="UP000253769">
    <property type="component" value="Unassembled WGS sequence"/>
</dbReference>
<dbReference type="InterPro" id="IPR004839">
    <property type="entry name" value="Aminotransferase_I/II_large"/>
</dbReference>
<dbReference type="GO" id="GO:0004400">
    <property type="term" value="F:histidinol-phosphate transaminase activity"/>
    <property type="evidence" value="ECO:0007669"/>
    <property type="project" value="UniProtKB-UniRule"/>
</dbReference>
<evidence type="ECO:0000313" key="13">
    <source>
        <dbReference type="EMBL" id="RDE22641.1"/>
    </source>
</evidence>
<dbReference type="GO" id="GO:0030170">
    <property type="term" value="F:pyridoxal phosphate binding"/>
    <property type="evidence" value="ECO:0007669"/>
    <property type="project" value="InterPro"/>
</dbReference>
<gene>
    <name evidence="11" type="primary">hisC</name>
    <name evidence="13" type="ORF">DV711_08630</name>
</gene>
<evidence type="ECO:0000256" key="1">
    <source>
        <dbReference type="ARBA" id="ARBA00001933"/>
    </source>
</evidence>
<comment type="pathway">
    <text evidence="2 11">Amino-acid biosynthesis; L-histidine biosynthesis; L-histidine from 5-phospho-alpha-D-ribose 1-diphosphate: step 7/9.</text>
</comment>
<dbReference type="GO" id="GO:0000105">
    <property type="term" value="P:L-histidine biosynthetic process"/>
    <property type="evidence" value="ECO:0007669"/>
    <property type="project" value="UniProtKB-UniRule"/>
</dbReference>
<evidence type="ECO:0000256" key="9">
    <source>
        <dbReference type="ARBA" id="ARBA00023102"/>
    </source>
</evidence>
<organism evidence="13 14">
    <name type="scientific">Motiliproteus coralliicola</name>
    <dbReference type="NCBI Taxonomy" id="2283196"/>
    <lineage>
        <taxon>Bacteria</taxon>
        <taxon>Pseudomonadati</taxon>
        <taxon>Pseudomonadota</taxon>
        <taxon>Gammaproteobacteria</taxon>
        <taxon>Oceanospirillales</taxon>
        <taxon>Oceanospirillaceae</taxon>
        <taxon>Motiliproteus</taxon>
    </lineage>
</organism>
<dbReference type="PANTHER" id="PTHR42885">
    <property type="entry name" value="HISTIDINOL-PHOSPHATE AMINOTRANSFERASE-RELATED"/>
    <property type="match status" value="1"/>
</dbReference>
<feature type="domain" description="Aminotransferase class I/classII large" evidence="12">
    <location>
        <begin position="32"/>
        <end position="358"/>
    </location>
</feature>
<keyword evidence="8 11" id="KW-0663">Pyridoxal phosphate</keyword>
<evidence type="ECO:0000256" key="2">
    <source>
        <dbReference type="ARBA" id="ARBA00005011"/>
    </source>
</evidence>
<comment type="similarity">
    <text evidence="3 11">Belongs to the class-II pyridoxal-phosphate-dependent aminotransferase family. Histidinol-phosphate aminotransferase subfamily.</text>
</comment>
<evidence type="ECO:0000256" key="3">
    <source>
        <dbReference type="ARBA" id="ARBA00007970"/>
    </source>
</evidence>
<evidence type="ECO:0000256" key="10">
    <source>
        <dbReference type="ARBA" id="ARBA00047481"/>
    </source>
</evidence>
<evidence type="ECO:0000256" key="5">
    <source>
        <dbReference type="ARBA" id="ARBA00022576"/>
    </source>
</evidence>
<dbReference type="AlphaFoldDB" id="A0A369WMD1"/>
<feature type="modified residue" description="N6-(pyridoxal phosphate)lysine" evidence="11">
    <location>
        <position position="222"/>
    </location>
</feature>
<dbReference type="UniPathway" id="UPA00031">
    <property type="reaction ID" value="UER00012"/>
</dbReference>
<evidence type="ECO:0000256" key="7">
    <source>
        <dbReference type="ARBA" id="ARBA00022679"/>
    </source>
</evidence>
<dbReference type="EC" id="2.6.1.9" evidence="11"/>
<evidence type="ECO:0000256" key="8">
    <source>
        <dbReference type="ARBA" id="ARBA00022898"/>
    </source>
</evidence>
<keyword evidence="6 11" id="KW-0028">Amino-acid biosynthesis</keyword>
<evidence type="ECO:0000256" key="4">
    <source>
        <dbReference type="ARBA" id="ARBA00011738"/>
    </source>
</evidence>
<dbReference type="EMBL" id="QQOH01000002">
    <property type="protein sequence ID" value="RDE22641.1"/>
    <property type="molecule type" value="Genomic_DNA"/>
</dbReference>
<dbReference type="SUPFAM" id="SSF53383">
    <property type="entry name" value="PLP-dependent transferases"/>
    <property type="match status" value="1"/>
</dbReference>
<dbReference type="InterPro" id="IPR005861">
    <property type="entry name" value="HisP_aminotrans"/>
</dbReference>
<dbReference type="PANTHER" id="PTHR42885:SF2">
    <property type="entry name" value="HISTIDINOL-PHOSPHATE AMINOTRANSFERASE"/>
    <property type="match status" value="1"/>
</dbReference>
<dbReference type="HAMAP" id="MF_01023">
    <property type="entry name" value="HisC_aminotrans_2"/>
    <property type="match status" value="1"/>
</dbReference>
<dbReference type="CDD" id="cd00609">
    <property type="entry name" value="AAT_like"/>
    <property type="match status" value="1"/>
</dbReference>
<keyword evidence="9 11" id="KW-0368">Histidine biosynthesis</keyword>
<dbReference type="Gene3D" id="3.90.1150.10">
    <property type="entry name" value="Aspartate Aminotransferase, domain 1"/>
    <property type="match status" value="1"/>
</dbReference>
<name>A0A369WMD1_9GAMM</name>
<evidence type="ECO:0000256" key="6">
    <source>
        <dbReference type="ARBA" id="ARBA00022605"/>
    </source>
</evidence>
<dbReference type="InterPro" id="IPR015421">
    <property type="entry name" value="PyrdxlP-dep_Trfase_major"/>
</dbReference>
<dbReference type="OrthoDB" id="9809616at2"/>
<comment type="cofactor">
    <cofactor evidence="1 11">
        <name>pyridoxal 5'-phosphate</name>
        <dbReference type="ChEBI" id="CHEBI:597326"/>
    </cofactor>
</comment>
<keyword evidence="5 11" id="KW-0032">Aminotransferase</keyword>
<dbReference type="Gene3D" id="3.40.640.10">
    <property type="entry name" value="Type I PLP-dependent aspartate aminotransferase-like (Major domain)"/>
    <property type="match status" value="1"/>
</dbReference>
<keyword evidence="14" id="KW-1185">Reference proteome</keyword>
<keyword evidence="7 11" id="KW-0808">Transferase</keyword>
<comment type="caution">
    <text evidence="13">The sequence shown here is derived from an EMBL/GenBank/DDBJ whole genome shotgun (WGS) entry which is preliminary data.</text>
</comment>
<protein>
    <recommendedName>
        <fullName evidence="11">Histidinol-phosphate aminotransferase</fullName>
        <ecNumber evidence="11">2.6.1.9</ecNumber>
    </recommendedName>
    <alternativeName>
        <fullName evidence="11">Imidazole acetol-phosphate transaminase</fullName>
    </alternativeName>
</protein>
<accession>A0A369WMD1</accession>